<dbReference type="InterPro" id="IPR000467">
    <property type="entry name" value="G_patch_dom"/>
</dbReference>
<dbReference type="OrthoDB" id="2804702at2759"/>
<feature type="compositionally biased region" description="Polar residues" evidence="1">
    <location>
        <begin position="154"/>
        <end position="182"/>
    </location>
</feature>
<feature type="region of interest" description="Disordered" evidence="1">
    <location>
        <begin position="621"/>
        <end position="715"/>
    </location>
</feature>
<proteinExistence type="predicted"/>
<feature type="compositionally biased region" description="Polar residues" evidence="1">
    <location>
        <begin position="773"/>
        <end position="791"/>
    </location>
</feature>
<evidence type="ECO:0000256" key="1">
    <source>
        <dbReference type="SAM" id="MobiDB-lite"/>
    </source>
</evidence>
<feature type="domain" description="G-patch" evidence="2">
    <location>
        <begin position="53"/>
        <end position="104"/>
    </location>
</feature>
<feature type="compositionally biased region" description="Acidic residues" evidence="1">
    <location>
        <begin position="511"/>
        <end position="520"/>
    </location>
</feature>
<dbReference type="Proteomes" id="UP000305948">
    <property type="component" value="Unassembled WGS sequence"/>
</dbReference>
<feature type="region of interest" description="Disordered" evidence="1">
    <location>
        <begin position="546"/>
        <end position="592"/>
    </location>
</feature>
<organism evidence="3 4">
    <name type="scientific">Heliocybe sulcata</name>
    <dbReference type="NCBI Taxonomy" id="5364"/>
    <lineage>
        <taxon>Eukaryota</taxon>
        <taxon>Fungi</taxon>
        <taxon>Dikarya</taxon>
        <taxon>Basidiomycota</taxon>
        <taxon>Agaricomycotina</taxon>
        <taxon>Agaricomycetes</taxon>
        <taxon>Gloeophyllales</taxon>
        <taxon>Gloeophyllaceae</taxon>
        <taxon>Heliocybe</taxon>
    </lineage>
</organism>
<dbReference type="PROSITE" id="PS50174">
    <property type="entry name" value="G_PATCH"/>
    <property type="match status" value="1"/>
</dbReference>
<protein>
    <recommendedName>
        <fullName evidence="2">G-patch domain-containing protein</fullName>
    </recommendedName>
</protein>
<accession>A0A5C3MZ25</accession>
<feature type="compositionally biased region" description="Basic and acidic residues" evidence="1">
    <location>
        <begin position="692"/>
        <end position="702"/>
    </location>
</feature>
<dbReference type="GO" id="GO:0003676">
    <property type="term" value="F:nucleic acid binding"/>
    <property type="evidence" value="ECO:0007669"/>
    <property type="project" value="InterPro"/>
</dbReference>
<evidence type="ECO:0000259" key="2">
    <source>
        <dbReference type="PROSITE" id="PS50174"/>
    </source>
</evidence>
<reference evidence="3 4" key="1">
    <citation type="journal article" date="2019" name="Nat. Ecol. Evol.">
        <title>Megaphylogeny resolves global patterns of mushroom evolution.</title>
        <authorList>
            <person name="Varga T."/>
            <person name="Krizsan K."/>
            <person name="Foldi C."/>
            <person name="Dima B."/>
            <person name="Sanchez-Garcia M."/>
            <person name="Sanchez-Ramirez S."/>
            <person name="Szollosi G.J."/>
            <person name="Szarkandi J.G."/>
            <person name="Papp V."/>
            <person name="Albert L."/>
            <person name="Andreopoulos W."/>
            <person name="Angelini C."/>
            <person name="Antonin V."/>
            <person name="Barry K.W."/>
            <person name="Bougher N.L."/>
            <person name="Buchanan P."/>
            <person name="Buyck B."/>
            <person name="Bense V."/>
            <person name="Catcheside P."/>
            <person name="Chovatia M."/>
            <person name="Cooper J."/>
            <person name="Damon W."/>
            <person name="Desjardin D."/>
            <person name="Finy P."/>
            <person name="Geml J."/>
            <person name="Haridas S."/>
            <person name="Hughes K."/>
            <person name="Justo A."/>
            <person name="Karasinski D."/>
            <person name="Kautmanova I."/>
            <person name="Kiss B."/>
            <person name="Kocsube S."/>
            <person name="Kotiranta H."/>
            <person name="LaButti K.M."/>
            <person name="Lechner B.E."/>
            <person name="Liimatainen K."/>
            <person name="Lipzen A."/>
            <person name="Lukacs Z."/>
            <person name="Mihaltcheva S."/>
            <person name="Morgado L.N."/>
            <person name="Niskanen T."/>
            <person name="Noordeloos M.E."/>
            <person name="Ohm R.A."/>
            <person name="Ortiz-Santana B."/>
            <person name="Ovrebo C."/>
            <person name="Racz N."/>
            <person name="Riley R."/>
            <person name="Savchenko A."/>
            <person name="Shiryaev A."/>
            <person name="Soop K."/>
            <person name="Spirin V."/>
            <person name="Szebenyi C."/>
            <person name="Tomsovsky M."/>
            <person name="Tulloss R.E."/>
            <person name="Uehling J."/>
            <person name="Grigoriev I.V."/>
            <person name="Vagvolgyi C."/>
            <person name="Papp T."/>
            <person name="Martin F.M."/>
            <person name="Miettinen O."/>
            <person name="Hibbett D.S."/>
            <person name="Nagy L.G."/>
        </authorList>
    </citation>
    <scope>NUCLEOTIDE SEQUENCE [LARGE SCALE GENOMIC DNA]</scope>
    <source>
        <strain evidence="3 4">OMC1185</strain>
    </source>
</reference>
<feature type="compositionally biased region" description="Low complexity" evidence="1">
    <location>
        <begin position="348"/>
        <end position="362"/>
    </location>
</feature>
<feature type="compositionally biased region" description="Basic and acidic residues" evidence="1">
    <location>
        <begin position="565"/>
        <end position="592"/>
    </location>
</feature>
<evidence type="ECO:0000313" key="4">
    <source>
        <dbReference type="Proteomes" id="UP000305948"/>
    </source>
</evidence>
<keyword evidence="4" id="KW-1185">Reference proteome</keyword>
<sequence length="1050" mass="113946">MPHKRVGSRESPILVSSSDDGGEDEVVYLGEHRHRYRHQQQRPSTSQDRPKKNRNKGYTMMLSMGYVPGQGLGRELEGEVEPLPVLPAASKRKRTESGVGFRSSQSPEPGPSIARGDLAGPSPDTKMHGVAEVAAAESELLPVLPATGKRKRTGSSVGYRSSRTPEPGLSNTSGNVVGSSPENKTKRSKRRHKQQRSVQLHSNSHASGSKETLNQLALVDDLPLMPENSENMWDGQSRGGHPMPHCPYHGTDPMCHCKEWSIHDEQSYFLPDMFAGPPLPPPTWLAGNGLLPLAATLMQHGLPLSPEMAYISPTMSGLPTHFLQNLGEHVPFPEPNLGMMDSTKLNVFSNTSSPSQFSAPSSHEMQTSLRRPKRVPSIGVPPDPDPQSDHGLYRMSPPPPDDPEAKKFTMPIPSCTLVMESMPRSCRTLSFVRHWAQSFGASSVVRVEMTSSGGTKKKGAKALIEFSSADVARRAWSSPRLNGDGKDQIRVWWYRIQGVGASAGVGELEEGEIGGEDEPSESTQPQLQPQPAPPIHVAQEPVVTSLPPARVFPGPLPPLPSKYQSKKEKKAEQKAREKELAEMMHKATAEKRRLAQMQAPEFAVPLVPTHTAFGLESLAVSRQSAPAPVPESNRSGSSEEVAQLLDESESMETEMEMESPVSPSAIVLAADGVQDRESGASSGLASPSVSRRSVDVADHNEASTRSGVMGPGVYGDPPLRPLAPVFVLRKDAGLPPKPTFEWKASTENGVRSVVPGVQIDLEPSFKIRVVDSSAAQTSPLVRSSTPSSMTKMGTPPSEPRAMANAPKGPTYNQRVQSTKGQEVVVVKKEDVGVVVKDAASPTARHTLPAKPEPSPDTGDLSKEEALRRLVLASRKAKPTASESDILSGAEKLPGPKTLETSKPKPPAIEMPNIPVSKSLDDLAISFITETLQTMQSPSTDGPATVGNSPHEEAAQRPKAEERQEKLALVQRQRRLEEHLAATKVLMGRLERAGTRQEKDGVLRLIRERNRVYEEAEKQELRRARSVVWPETSRDAGILVISDDEDEDGEE</sequence>
<feature type="compositionally biased region" description="Acidic residues" evidence="1">
    <location>
        <begin position="646"/>
        <end position="657"/>
    </location>
</feature>
<name>A0A5C3MZ25_9AGAM</name>
<feature type="region of interest" description="Disordered" evidence="1">
    <location>
        <begin position="144"/>
        <end position="212"/>
    </location>
</feature>
<dbReference type="SMART" id="SM00443">
    <property type="entry name" value="G_patch"/>
    <property type="match status" value="1"/>
</dbReference>
<feature type="region of interest" description="Disordered" evidence="1">
    <location>
        <begin position="511"/>
        <end position="534"/>
    </location>
</feature>
<feature type="compositionally biased region" description="Polar residues" evidence="1">
    <location>
        <begin position="679"/>
        <end position="691"/>
    </location>
</feature>
<evidence type="ECO:0000313" key="3">
    <source>
        <dbReference type="EMBL" id="TFK49028.1"/>
    </source>
</evidence>
<feature type="region of interest" description="Disordered" evidence="1">
    <location>
        <begin position="772"/>
        <end position="822"/>
    </location>
</feature>
<feature type="region of interest" description="Disordered" evidence="1">
    <location>
        <begin position="932"/>
        <end position="962"/>
    </location>
</feature>
<gene>
    <name evidence="3" type="ORF">OE88DRAFT_1809906</name>
</gene>
<feature type="region of interest" description="Disordered" evidence="1">
    <location>
        <begin position="1"/>
        <end position="126"/>
    </location>
</feature>
<feature type="region of interest" description="Disordered" evidence="1">
    <location>
        <begin position="834"/>
        <end position="914"/>
    </location>
</feature>
<feature type="region of interest" description="Disordered" evidence="1">
    <location>
        <begin position="344"/>
        <end position="405"/>
    </location>
</feature>
<feature type="compositionally biased region" description="Polar residues" evidence="1">
    <location>
        <begin position="198"/>
        <end position="212"/>
    </location>
</feature>
<feature type="compositionally biased region" description="Basic residues" evidence="1">
    <location>
        <begin position="186"/>
        <end position="195"/>
    </location>
</feature>
<dbReference type="Pfam" id="PF01585">
    <property type="entry name" value="G-patch"/>
    <property type="match status" value="1"/>
</dbReference>
<dbReference type="EMBL" id="ML213517">
    <property type="protein sequence ID" value="TFK49028.1"/>
    <property type="molecule type" value="Genomic_DNA"/>
</dbReference>
<dbReference type="AlphaFoldDB" id="A0A5C3MZ25"/>
<feature type="compositionally biased region" description="Basic and acidic residues" evidence="1">
    <location>
        <begin position="949"/>
        <end position="962"/>
    </location>
</feature>
<feature type="compositionally biased region" description="Polar residues" evidence="1">
    <location>
        <begin position="932"/>
        <end position="947"/>
    </location>
</feature>